<dbReference type="GO" id="GO:0008422">
    <property type="term" value="F:beta-glucosidase activity"/>
    <property type="evidence" value="ECO:0007669"/>
    <property type="project" value="UniProtKB-EC"/>
</dbReference>
<comment type="function">
    <text evidence="9">Beta-glucosidases are one of a number of cellulolytic enzymes involved in the degradation of cellulosic biomass. Catalyzes the last step releasing glucose from the inhibitory cellobiose.</text>
</comment>
<evidence type="ECO:0000256" key="12">
    <source>
        <dbReference type="ARBA" id="ARBA00041601"/>
    </source>
</evidence>
<dbReference type="PANTHER" id="PTHR42715">
    <property type="entry name" value="BETA-GLUCOSIDASE"/>
    <property type="match status" value="1"/>
</dbReference>
<evidence type="ECO:0000256" key="8">
    <source>
        <dbReference type="ARBA" id="ARBA00023295"/>
    </source>
</evidence>
<feature type="domain" description="Fibronectin type III-like" evidence="14">
    <location>
        <begin position="499"/>
        <end position="568"/>
    </location>
</feature>
<dbReference type="AlphaFoldDB" id="A0A7S2IVB9"/>
<keyword evidence="8" id="KW-0326">Glycosidase</keyword>
<evidence type="ECO:0000256" key="2">
    <source>
        <dbReference type="ARBA" id="ARBA00004613"/>
    </source>
</evidence>
<comment type="similarity">
    <text evidence="3">Belongs to the glycosyl hydrolase 3 family.</text>
</comment>
<dbReference type="Gene3D" id="2.60.40.10">
    <property type="entry name" value="Immunoglobulins"/>
    <property type="match status" value="1"/>
</dbReference>
<dbReference type="SUPFAM" id="SSF51445">
    <property type="entry name" value="(Trans)glycosidases"/>
    <property type="match status" value="1"/>
</dbReference>
<evidence type="ECO:0000256" key="6">
    <source>
        <dbReference type="ARBA" id="ARBA00022729"/>
    </source>
</evidence>
<evidence type="ECO:0000313" key="15">
    <source>
        <dbReference type="EMBL" id="CAD9530263.1"/>
    </source>
</evidence>
<comment type="catalytic activity">
    <reaction evidence="1">
        <text>Hydrolysis of terminal, non-reducing beta-D-glucosyl residues with release of beta-D-glucose.</text>
        <dbReference type="EC" id="3.2.1.21"/>
    </reaction>
</comment>
<dbReference type="Pfam" id="PF00933">
    <property type="entry name" value="Glyco_hydro_3"/>
    <property type="match status" value="1"/>
</dbReference>
<dbReference type="SMART" id="SM01217">
    <property type="entry name" value="Fn3_like"/>
    <property type="match status" value="1"/>
</dbReference>
<evidence type="ECO:0000256" key="10">
    <source>
        <dbReference type="ARBA" id="ARBA00039579"/>
    </source>
</evidence>
<dbReference type="EC" id="3.2.1.21" evidence="4"/>
<evidence type="ECO:0000259" key="14">
    <source>
        <dbReference type="SMART" id="SM01217"/>
    </source>
</evidence>
<dbReference type="Pfam" id="PF01915">
    <property type="entry name" value="Glyco_hydro_3_C"/>
    <property type="match status" value="1"/>
</dbReference>
<evidence type="ECO:0000256" key="9">
    <source>
        <dbReference type="ARBA" id="ARBA00024983"/>
    </source>
</evidence>
<evidence type="ECO:0000256" key="1">
    <source>
        <dbReference type="ARBA" id="ARBA00000448"/>
    </source>
</evidence>
<organism evidence="15">
    <name type="scientific">Haptolina brevifila</name>
    <dbReference type="NCBI Taxonomy" id="156173"/>
    <lineage>
        <taxon>Eukaryota</taxon>
        <taxon>Haptista</taxon>
        <taxon>Haptophyta</taxon>
        <taxon>Prymnesiophyceae</taxon>
        <taxon>Prymnesiales</taxon>
        <taxon>Prymnesiaceae</taxon>
        <taxon>Haptolina</taxon>
    </lineage>
</organism>
<name>A0A7S2IVB9_9EUKA</name>
<dbReference type="InterPro" id="IPR036962">
    <property type="entry name" value="Glyco_hydro_3_N_sf"/>
</dbReference>
<dbReference type="Gene3D" id="3.40.50.1700">
    <property type="entry name" value="Glycoside hydrolase family 3 C-terminal domain"/>
    <property type="match status" value="1"/>
</dbReference>
<dbReference type="EMBL" id="HBGU01069274">
    <property type="protein sequence ID" value="CAD9530263.1"/>
    <property type="molecule type" value="Transcribed_RNA"/>
</dbReference>
<proteinExistence type="inferred from homology"/>
<dbReference type="InterPro" id="IPR001764">
    <property type="entry name" value="Glyco_hydro_3_N"/>
</dbReference>
<dbReference type="Pfam" id="PF14310">
    <property type="entry name" value="Fn3-like"/>
    <property type="match status" value="1"/>
</dbReference>
<evidence type="ECO:0000256" key="4">
    <source>
        <dbReference type="ARBA" id="ARBA00012744"/>
    </source>
</evidence>
<reference evidence="15" key="1">
    <citation type="submission" date="2021-01" db="EMBL/GenBank/DDBJ databases">
        <authorList>
            <person name="Corre E."/>
            <person name="Pelletier E."/>
            <person name="Niang G."/>
            <person name="Scheremetjew M."/>
            <person name="Finn R."/>
            <person name="Kale V."/>
            <person name="Holt S."/>
            <person name="Cochrane G."/>
            <person name="Meng A."/>
            <person name="Brown T."/>
            <person name="Cohen L."/>
        </authorList>
    </citation>
    <scope>NUCLEOTIDE SEQUENCE</scope>
    <source>
        <strain evidence="15">UTEX LB 985</strain>
    </source>
</reference>
<evidence type="ECO:0000256" key="5">
    <source>
        <dbReference type="ARBA" id="ARBA00022525"/>
    </source>
</evidence>
<comment type="subcellular location">
    <subcellularLocation>
        <location evidence="2">Secreted</location>
    </subcellularLocation>
</comment>
<evidence type="ECO:0000256" key="13">
    <source>
        <dbReference type="ARBA" id="ARBA00041808"/>
    </source>
</evidence>
<dbReference type="Gene3D" id="3.20.20.300">
    <property type="entry name" value="Glycoside hydrolase, family 3, N-terminal domain"/>
    <property type="match status" value="1"/>
</dbReference>
<dbReference type="InterPro" id="IPR013783">
    <property type="entry name" value="Ig-like_fold"/>
</dbReference>
<dbReference type="PRINTS" id="PR00133">
    <property type="entry name" value="GLHYDRLASE3"/>
</dbReference>
<dbReference type="InterPro" id="IPR002772">
    <property type="entry name" value="Glyco_hydro_3_C"/>
</dbReference>
<evidence type="ECO:0000256" key="7">
    <source>
        <dbReference type="ARBA" id="ARBA00022801"/>
    </source>
</evidence>
<gene>
    <name evidence="15" type="ORF">CBRE1094_LOCUS37790</name>
</gene>
<dbReference type="GO" id="GO:0005576">
    <property type="term" value="C:extracellular region"/>
    <property type="evidence" value="ECO:0007669"/>
    <property type="project" value="UniProtKB-SubCell"/>
</dbReference>
<dbReference type="InterPro" id="IPR036881">
    <property type="entry name" value="Glyco_hydro_3_C_sf"/>
</dbReference>
<keyword evidence="5" id="KW-0964">Secreted</keyword>
<dbReference type="InterPro" id="IPR050288">
    <property type="entry name" value="Cellulose_deg_GH3"/>
</dbReference>
<keyword evidence="6" id="KW-0732">Signal</keyword>
<keyword evidence="7" id="KW-0378">Hydrolase</keyword>
<dbReference type="InterPro" id="IPR026891">
    <property type="entry name" value="Fn3-like"/>
</dbReference>
<evidence type="ECO:0000256" key="11">
    <source>
        <dbReference type="ARBA" id="ARBA00041276"/>
    </source>
</evidence>
<dbReference type="InterPro" id="IPR017853">
    <property type="entry name" value="GH"/>
</dbReference>
<dbReference type="SUPFAM" id="SSF52279">
    <property type="entry name" value="Beta-D-glucan exohydrolase, C-terminal domain"/>
    <property type="match status" value="1"/>
</dbReference>
<dbReference type="PANTHER" id="PTHR42715:SF12">
    <property type="entry name" value="BETA-GLUCOSIDASE G-RELATED"/>
    <property type="match status" value="1"/>
</dbReference>
<evidence type="ECO:0000256" key="3">
    <source>
        <dbReference type="ARBA" id="ARBA00005336"/>
    </source>
</evidence>
<dbReference type="GO" id="GO:0009251">
    <property type="term" value="P:glucan catabolic process"/>
    <property type="evidence" value="ECO:0007669"/>
    <property type="project" value="TreeGrafter"/>
</dbReference>
<protein>
    <recommendedName>
        <fullName evidence="10">Probable beta-glucosidase G</fullName>
        <ecNumber evidence="4">3.2.1.21</ecNumber>
    </recommendedName>
    <alternativeName>
        <fullName evidence="11">Beta-D-glucoside glucohydrolase G</fullName>
    </alternativeName>
    <alternativeName>
        <fullName evidence="12">Cellobiase G</fullName>
    </alternativeName>
    <alternativeName>
        <fullName evidence="13">Gentiobiase G</fullName>
    </alternativeName>
</protein>
<sequence>MGAEFKAKGANMQLGPGLNVARVPRGGRNFEYMSGEDPHLGAMMARPVVKGIQSKGVLATAKHFILNNQEDHRGNMSSNVDERTLMQIYMPPFAAAVDAGVGSIMCGYNRVNNVWACEDAWTLKLLRRQLHFTGWVMSDWGATQSTAAAASAGLDMEMPGGSFFTADKFRAAIGNGSLTSAAISNMATHVLTPMFAKGIMDSAQPSGRPDANATSSSHDALAVHLATAAAVLLKNEGQLLPLTRGAALAVIGPAAKCDAPKPDYGFGWPPSIGCLNSGGGSGGVAGAHYDGILGALTPLAASVTFDEGNDARAAAATAAAADVAVVVVGSTSCEGADRSSVELPEGQLSYLRAVAAAQPRTVVVLMAPGAVAVGQWAEAVAAIVCFFLPGQAQGTAVANILSGTSNPSGRLPVTFPTVDNQVGFSRSQYPGVAMPDGLQTNYAEKLAVGYRWYHATGTTPGFCFGHGLSYSTYTYGALQASPTGVAFTLTNSGTVAGAEVAQLYITFPSSAGEPPRQLKGFRKVLLQPGESATVTLPLGPRDFSIWDVAAHVWAGVGGVFEAEVGASSCDIRARANLTLK</sequence>
<accession>A0A7S2IVB9</accession>